<dbReference type="Gene3D" id="3.50.4.10">
    <property type="entry name" value="Hepatocyte Growth Factor"/>
    <property type="match status" value="1"/>
</dbReference>
<dbReference type="InterPro" id="IPR003609">
    <property type="entry name" value="Pan_app"/>
</dbReference>
<feature type="region of interest" description="Disordered" evidence="4">
    <location>
        <begin position="46"/>
        <end position="79"/>
    </location>
</feature>
<dbReference type="SUPFAM" id="SSF51110">
    <property type="entry name" value="alpha-D-mannose-specific plant lectins"/>
    <property type="match status" value="2"/>
</dbReference>
<evidence type="ECO:0000256" key="2">
    <source>
        <dbReference type="ARBA" id="ARBA00023157"/>
    </source>
</evidence>
<dbReference type="PANTHER" id="PTHR32444">
    <property type="entry name" value="BULB-TYPE LECTIN DOMAIN-CONTAINING PROTEIN"/>
    <property type="match status" value="1"/>
</dbReference>
<dbReference type="PROSITE" id="PS50927">
    <property type="entry name" value="BULB_LECTIN"/>
    <property type="match status" value="2"/>
</dbReference>
<protein>
    <recommendedName>
        <fullName evidence="10">Receptor-like serine/threonine-protein kinase</fullName>
    </recommendedName>
</protein>
<dbReference type="Gene3D" id="2.90.10.10">
    <property type="entry name" value="Bulb-type lectin domain"/>
    <property type="match status" value="2"/>
</dbReference>
<dbReference type="Pfam" id="PF00954">
    <property type="entry name" value="S_locus_glycop"/>
    <property type="match status" value="1"/>
</dbReference>
<dbReference type="InterPro" id="IPR001480">
    <property type="entry name" value="Bulb-type_lectin_dom"/>
</dbReference>
<evidence type="ECO:0000256" key="1">
    <source>
        <dbReference type="ARBA" id="ARBA00022729"/>
    </source>
</evidence>
<evidence type="ECO:0008006" key="10">
    <source>
        <dbReference type="Google" id="ProtNLM"/>
    </source>
</evidence>
<dbReference type="FunFam" id="2.90.10.10:FF:000004">
    <property type="entry name" value="G-type lectin S-receptor-like serine/threonine-protein kinase"/>
    <property type="match status" value="1"/>
</dbReference>
<dbReference type="PROSITE" id="PS50948">
    <property type="entry name" value="PAN"/>
    <property type="match status" value="1"/>
</dbReference>
<keyword evidence="2" id="KW-1015">Disulfide bond</keyword>
<evidence type="ECO:0000256" key="5">
    <source>
        <dbReference type="SAM" id="Phobius"/>
    </source>
</evidence>
<keyword evidence="3" id="KW-0325">Glycoprotein</keyword>
<dbReference type="Proteomes" id="UP001064489">
    <property type="component" value="Chromosome 3"/>
</dbReference>
<dbReference type="CDD" id="cd01098">
    <property type="entry name" value="PAN_AP_plant"/>
    <property type="match status" value="1"/>
</dbReference>
<dbReference type="InterPro" id="IPR036426">
    <property type="entry name" value="Bulb-type_lectin_dom_sf"/>
</dbReference>
<dbReference type="SUPFAM" id="SSF56112">
    <property type="entry name" value="Protein kinase-like (PK-like)"/>
    <property type="match status" value="1"/>
</dbReference>
<feature type="transmembrane region" description="Helical" evidence="5">
    <location>
        <begin position="568"/>
        <end position="587"/>
    </location>
</feature>
<feature type="transmembrane region" description="Helical" evidence="5">
    <location>
        <begin position="128"/>
        <end position="149"/>
    </location>
</feature>
<feature type="domain" description="Bulb-type lectin" evidence="6">
    <location>
        <begin position="239"/>
        <end position="361"/>
    </location>
</feature>
<dbReference type="Pfam" id="PF01453">
    <property type="entry name" value="B_lectin"/>
    <property type="match status" value="2"/>
</dbReference>
<feature type="compositionally biased region" description="Polar residues" evidence="4">
    <location>
        <begin position="46"/>
        <end position="58"/>
    </location>
</feature>
<organism evidence="8 9">
    <name type="scientific">Acer negundo</name>
    <name type="common">Box elder</name>
    <dbReference type="NCBI Taxonomy" id="4023"/>
    <lineage>
        <taxon>Eukaryota</taxon>
        <taxon>Viridiplantae</taxon>
        <taxon>Streptophyta</taxon>
        <taxon>Embryophyta</taxon>
        <taxon>Tracheophyta</taxon>
        <taxon>Spermatophyta</taxon>
        <taxon>Magnoliopsida</taxon>
        <taxon>eudicotyledons</taxon>
        <taxon>Gunneridae</taxon>
        <taxon>Pentapetalae</taxon>
        <taxon>rosids</taxon>
        <taxon>malvids</taxon>
        <taxon>Sapindales</taxon>
        <taxon>Sapindaceae</taxon>
        <taxon>Hippocastanoideae</taxon>
        <taxon>Acereae</taxon>
        <taxon>Acer</taxon>
    </lineage>
</organism>
<keyword evidence="1" id="KW-0732">Signal</keyword>
<evidence type="ECO:0000259" key="7">
    <source>
        <dbReference type="PROSITE" id="PS50948"/>
    </source>
</evidence>
<feature type="domain" description="Apple" evidence="7">
    <location>
        <begin position="461"/>
        <end position="542"/>
    </location>
</feature>
<dbReference type="Pfam" id="PF08276">
    <property type="entry name" value="PAN_2"/>
    <property type="match status" value="1"/>
</dbReference>
<dbReference type="InterPro" id="IPR011009">
    <property type="entry name" value="Kinase-like_dom_sf"/>
</dbReference>
<dbReference type="SMART" id="SM00473">
    <property type="entry name" value="PAN_AP"/>
    <property type="match status" value="1"/>
</dbReference>
<dbReference type="Gene3D" id="3.30.200.20">
    <property type="entry name" value="Phosphorylase Kinase, domain 1"/>
    <property type="match status" value="1"/>
</dbReference>
<evidence type="ECO:0000256" key="4">
    <source>
        <dbReference type="SAM" id="MobiDB-lite"/>
    </source>
</evidence>
<sequence length="837" mass="93779">MPPRRRPNFPNTREAPVDEVYERDEIAQLRQQVETLTQQMIAMAQQHQRTPSLPSTVEESVDGDNPFASLQPKQGRQSRGSGCLLWFGNLTDMILYDQGGQNFYIRMAAIGIEKDISDDGNATVKKRVGIIVGSVIFITILLVGLIFYIHKRKHKKQGIMKRKYKMTHNDGEKEEMDLWIFDFNIISKATDNFSNDNKLGEGGFGPVYKCLLLRVHGRLHDANYLLLSTFLYNNRHYSVTGHTLGQSIKDGETVVSAGEVYELGFFHPGKSSGRYLGIWYKNDGEKSVAWVGNRNTPISDSSGFLSINVQGSLVLRMISTNEIVWSSNASTTLQNPVAVLLESGNLVVKDGNDNNPDNFLWQSFDYPCDTLLLDMKLGKNLVTGLDWSLSSWKSSDDPAPGDFTFKIDPRGSPQSFQEWCYNINKSPDVCECLKGFTPKSPGEWKILSWTEGCVRRASLNCNHNDGFQKQEEVKLPDTSHSWVDKNISLAECKKLCLSNCSCTAYANSDVREGGTGCLLWVRDLHDIRNLELHGQDLYVRVAASELGSCLLSIIFLRRQLSEKKRVIIIVTCVVSATGVLVLGWIIFMCERKLRIQDSITPTQSIKDGETLDLAGGNFELAFFSPGNSTRRYLGIRSKVVLDKTVAWVANRETSLTDHSGVLNVTQPGILVLLDGMNRIIWSSNTTRTAKNPVVQLLKSGNLVGKDGNDDDQGNFLWQCFDHPTDSLLPGIKLGRNFVTGLDKYLSSWKSSEDPAPGQFSLWIDPHGFPQLVLRNGDMQCFTWIDRTHTWARFSTVMIDLCDQYALCGSNESCNINQSPAVCECLEGFTPKSPFRNF</sequence>
<feature type="domain" description="Bulb-type lectin" evidence="6">
    <location>
        <begin position="596"/>
        <end position="717"/>
    </location>
</feature>
<dbReference type="SMART" id="SM00108">
    <property type="entry name" value="B_lectin"/>
    <property type="match status" value="2"/>
</dbReference>
<evidence type="ECO:0000313" key="8">
    <source>
        <dbReference type="EMBL" id="KAI9186706.1"/>
    </source>
</evidence>
<evidence type="ECO:0000256" key="3">
    <source>
        <dbReference type="ARBA" id="ARBA00023180"/>
    </source>
</evidence>
<keyword evidence="5" id="KW-0472">Membrane</keyword>
<reference evidence="8" key="2">
    <citation type="submission" date="2023-02" db="EMBL/GenBank/DDBJ databases">
        <authorList>
            <person name="Swenson N.G."/>
            <person name="Wegrzyn J.L."/>
            <person name="Mcevoy S.L."/>
        </authorList>
    </citation>
    <scope>NUCLEOTIDE SEQUENCE</scope>
    <source>
        <strain evidence="8">91603</strain>
        <tissue evidence="8">Leaf</tissue>
    </source>
</reference>
<keyword evidence="9" id="KW-1185">Reference proteome</keyword>
<comment type="caution">
    <text evidence="8">The sequence shown here is derived from an EMBL/GenBank/DDBJ whole genome shotgun (WGS) entry which is preliminary data.</text>
</comment>
<dbReference type="CDD" id="cd00028">
    <property type="entry name" value="B_lectin"/>
    <property type="match status" value="2"/>
</dbReference>
<keyword evidence="5" id="KW-0812">Transmembrane</keyword>
<accession>A0AAD5NW82</accession>
<evidence type="ECO:0000259" key="6">
    <source>
        <dbReference type="PROSITE" id="PS50927"/>
    </source>
</evidence>
<dbReference type="InterPro" id="IPR000858">
    <property type="entry name" value="S_locus_glycoprot_dom"/>
</dbReference>
<dbReference type="GO" id="GO:0048544">
    <property type="term" value="P:recognition of pollen"/>
    <property type="evidence" value="ECO:0007669"/>
    <property type="project" value="InterPro"/>
</dbReference>
<dbReference type="EMBL" id="JAJSOW010000100">
    <property type="protein sequence ID" value="KAI9186706.1"/>
    <property type="molecule type" value="Genomic_DNA"/>
</dbReference>
<dbReference type="PANTHER" id="PTHR32444:SF183">
    <property type="entry name" value="APPLE DOMAIN-CONTAINING PROTEIN"/>
    <property type="match status" value="1"/>
</dbReference>
<reference evidence="8" key="1">
    <citation type="journal article" date="2022" name="Plant J.">
        <title>Strategies of tolerance reflected in two North American maple genomes.</title>
        <authorList>
            <person name="McEvoy S.L."/>
            <person name="Sezen U.U."/>
            <person name="Trouern-Trend A."/>
            <person name="McMahon S.M."/>
            <person name="Schaberg P.G."/>
            <person name="Yang J."/>
            <person name="Wegrzyn J.L."/>
            <person name="Swenson N.G."/>
        </authorList>
    </citation>
    <scope>NUCLEOTIDE SEQUENCE</scope>
    <source>
        <strain evidence="8">91603</strain>
    </source>
</reference>
<dbReference type="AlphaFoldDB" id="A0AAD5NW82"/>
<name>A0AAD5NW82_ACENE</name>
<evidence type="ECO:0000313" key="9">
    <source>
        <dbReference type="Proteomes" id="UP001064489"/>
    </source>
</evidence>
<gene>
    <name evidence="8" type="ORF">LWI28_020001</name>
</gene>
<keyword evidence="5" id="KW-1133">Transmembrane helix</keyword>
<proteinExistence type="predicted"/>